<reference evidence="3" key="1">
    <citation type="submission" date="2019-07" db="EMBL/GenBank/DDBJ databases">
        <title>De Novo Assembly of kiwifruit Actinidia rufa.</title>
        <authorList>
            <person name="Sugita-Konishi S."/>
            <person name="Sato K."/>
            <person name="Mori E."/>
            <person name="Abe Y."/>
            <person name="Kisaki G."/>
            <person name="Hamano K."/>
            <person name="Suezawa K."/>
            <person name="Otani M."/>
            <person name="Fukuda T."/>
            <person name="Manabe T."/>
            <person name="Gomi K."/>
            <person name="Tabuchi M."/>
            <person name="Akimitsu K."/>
            <person name="Kataoka I."/>
        </authorList>
    </citation>
    <scope>NUCLEOTIDE SEQUENCE [LARGE SCALE GENOMIC DNA]</scope>
    <source>
        <strain evidence="3">cv. Fuchu</strain>
    </source>
</reference>
<evidence type="ECO:0000313" key="3">
    <source>
        <dbReference type="Proteomes" id="UP000585474"/>
    </source>
</evidence>
<dbReference type="EMBL" id="BJWL01000403">
    <property type="protein sequence ID" value="GFS42742.1"/>
    <property type="molecule type" value="Genomic_DNA"/>
</dbReference>
<proteinExistence type="predicted"/>
<evidence type="ECO:0000313" key="2">
    <source>
        <dbReference type="EMBL" id="GFS42742.1"/>
    </source>
</evidence>
<dbReference type="AlphaFoldDB" id="A0A7J0DUD0"/>
<name>A0A7J0DUD0_9ERIC</name>
<feature type="domain" description="Reverse transcriptase Ty1/copia-type" evidence="1">
    <location>
        <begin position="92"/>
        <end position="158"/>
    </location>
</feature>
<sequence length="462" mass="51329">MSYHGLSDSYKSFLSQVDSISIPRSVHEALQNPLWVSAMKAEMESFQHNRTWDLIALPKGERTVGCKWVFSVKYLADGSVDRYKARLVAKDDASGIVQVKCGLRKAFDIKDLGPLCYFLGIEVARSRHGISLSQRKYSLDLLQDTGMLGCRSASTPMVPNLKISAESGELLPDSSIYQRLVGRLIYLTNTRPDLTFAVSIVSQFYALAAYLSPRCCVPHSPLSCYPLTQFFMREQSTLKLIFTLFGKKFVQGVITPSFVPSSAQTADIVVEMQEVLDQQLLEEAASGRWSNGNSCKSAQNCKEFSMNKEIFRTTLDLEREREGREKGRRWQWGVAAVGCAQLERKSTSTTASSRNLTQQKVNVQGKGYRDKCYEQIRKTVEGHFSKLLSELVFEDLTAALEEAQKGEHVAAADRCLHDGGQGGVVVAPSVAMSESKLWTVTRGRAVAAICCGEEREGCLGFF</sequence>
<comment type="caution">
    <text evidence="2">The sequence shown here is derived from an EMBL/GenBank/DDBJ whole genome shotgun (WGS) entry which is preliminary data.</text>
</comment>
<dbReference type="Proteomes" id="UP000585474">
    <property type="component" value="Unassembled WGS sequence"/>
</dbReference>
<gene>
    <name evidence="2" type="ORF">Acr_00g0081390</name>
</gene>
<protein>
    <recommendedName>
        <fullName evidence="1">Reverse transcriptase Ty1/copia-type domain-containing protein</fullName>
    </recommendedName>
</protein>
<keyword evidence="3" id="KW-1185">Reference proteome</keyword>
<dbReference type="InterPro" id="IPR013103">
    <property type="entry name" value="RVT_2"/>
</dbReference>
<organism evidence="2 3">
    <name type="scientific">Actinidia rufa</name>
    <dbReference type="NCBI Taxonomy" id="165716"/>
    <lineage>
        <taxon>Eukaryota</taxon>
        <taxon>Viridiplantae</taxon>
        <taxon>Streptophyta</taxon>
        <taxon>Embryophyta</taxon>
        <taxon>Tracheophyta</taxon>
        <taxon>Spermatophyta</taxon>
        <taxon>Magnoliopsida</taxon>
        <taxon>eudicotyledons</taxon>
        <taxon>Gunneridae</taxon>
        <taxon>Pentapetalae</taxon>
        <taxon>asterids</taxon>
        <taxon>Ericales</taxon>
        <taxon>Actinidiaceae</taxon>
        <taxon>Actinidia</taxon>
    </lineage>
</organism>
<dbReference type="OrthoDB" id="128382at2759"/>
<dbReference type="PANTHER" id="PTHR11439">
    <property type="entry name" value="GAG-POL-RELATED RETROTRANSPOSON"/>
    <property type="match status" value="1"/>
</dbReference>
<accession>A0A7J0DUD0</accession>
<dbReference type="Pfam" id="PF07727">
    <property type="entry name" value="RVT_2"/>
    <property type="match status" value="1"/>
</dbReference>
<dbReference type="PANTHER" id="PTHR11439:SF463">
    <property type="entry name" value="REVERSE TRANSCRIPTASE TY1_COPIA-TYPE DOMAIN-CONTAINING PROTEIN"/>
    <property type="match status" value="1"/>
</dbReference>
<evidence type="ECO:0000259" key="1">
    <source>
        <dbReference type="Pfam" id="PF07727"/>
    </source>
</evidence>